<evidence type="ECO:0000256" key="3">
    <source>
        <dbReference type="ARBA" id="ARBA00022692"/>
    </source>
</evidence>
<dbReference type="SUPFAM" id="SSF103481">
    <property type="entry name" value="Multidrug resistance efflux transporter EmrE"/>
    <property type="match status" value="2"/>
</dbReference>
<feature type="transmembrane region" description="Helical" evidence="6">
    <location>
        <begin position="127"/>
        <end position="145"/>
    </location>
</feature>
<dbReference type="Gene3D" id="1.10.3730.20">
    <property type="match status" value="1"/>
</dbReference>
<keyword evidence="3 6" id="KW-0812">Transmembrane</keyword>
<sequence length="306" mass="33423">MPRSDNLTGALLMMGSMAAFTINDAMIKGLSGQVPLFQVMFLRGVVTTMLVAVIAWRMGALTKRLPREDWGPVFWRMVGEIGSAYFFVSALFNMPIANISAIMQALPLTITLAAALFFREPVGWKRMSAILAGFIGVMLIVRPGTEGFNVYSVYGLAAVAFVTLRDLATRKLSRDVPSMLVTLITSFFIMVFFGLASLTGEWAAVDGRAMLLIGGAAVMIIGGYLFSIMVMRVGEIGFVAPFRYTSLIWALILGWVVFGDWPQTVTLIGAAIVVASGLFTLYREAQVSRRARAAQKRQLSLGPRPR</sequence>
<dbReference type="PANTHER" id="PTHR22911">
    <property type="entry name" value="ACYL-MALONYL CONDENSING ENZYME-RELATED"/>
    <property type="match status" value="1"/>
</dbReference>
<feature type="transmembrane region" description="Helical" evidence="6">
    <location>
        <begin position="42"/>
        <end position="61"/>
    </location>
</feature>
<dbReference type="PANTHER" id="PTHR22911:SF6">
    <property type="entry name" value="SOLUTE CARRIER FAMILY 35 MEMBER G1"/>
    <property type="match status" value="1"/>
</dbReference>
<dbReference type="InterPro" id="IPR000620">
    <property type="entry name" value="EamA_dom"/>
</dbReference>
<dbReference type="Proteomes" id="UP000037046">
    <property type="component" value="Unassembled WGS sequence"/>
</dbReference>
<dbReference type="Pfam" id="PF00892">
    <property type="entry name" value="EamA"/>
    <property type="match status" value="2"/>
</dbReference>
<accession>A0A0L6CRD8</accession>
<feature type="transmembrane region" description="Helical" evidence="6">
    <location>
        <begin position="264"/>
        <end position="282"/>
    </location>
</feature>
<feature type="transmembrane region" description="Helical" evidence="6">
    <location>
        <begin position="98"/>
        <end position="118"/>
    </location>
</feature>
<feature type="transmembrane region" description="Helical" evidence="6">
    <location>
        <begin position="73"/>
        <end position="92"/>
    </location>
</feature>
<dbReference type="EMBL" id="LGVV01000062">
    <property type="protein sequence ID" value="KNX40225.1"/>
    <property type="molecule type" value="Genomic_DNA"/>
</dbReference>
<evidence type="ECO:0000256" key="6">
    <source>
        <dbReference type="SAM" id="Phobius"/>
    </source>
</evidence>
<name>A0A0L6CRD8_9RHOB</name>
<dbReference type="InterPro" id="IPR037185">
    <property type="entry name" value="EmrE-like"/>
</dbReference>
<evidence type="ECO:0000259" key="7">
    <source>
        <dbReference type="Pfam" id="PF00892"/>
    </source>
</evidence>
<feature type="transmembrane region" description="Helical" evidence="6">
    <location>
        <begin position="151"/>
        <end position="168"/>
    </location>
</feature>
<proteinExistence type="inferred from homology"/>
<dbReference type="GO" id="GO:0016020">
    <property type="term" value="C:membrane"/>
    <property type="evidence" value="ECO:0007669"/>
    <property type="project" value="UniProtKB-SubCell"/>
</dbReference>
<dbReference type="AlphaFoldDB" id="A0A0L6CRD8"/>
<feature type="domain" description="EamA" evidence="7">
    <location>
        <begin position="8"/>
        <end position="141"/>
    </location>
</feature>
<feature type="transmembrane region" description="Helical" evidence="6">
    <location>
        <begin position="210"/>
        <end position="230"/>
    </location>
</feature>
<dbReference type="STRING" id="74031.SAMN04488077_107188"/>
<dbReference type="PATRIC" id="fig|74031.6.peg.3313"/>
<gene>
    <name evidence="8" type="ORF">ROTO_32410</name>
</gene>
<dbReference type="RefSeq" id="WP_050664086.1">
    <property type="nucleotide sequence ID" value="NZ_CP118494.1"/>
</dbReference>
<evidence type="ECO:0000313" key="8">
    <source>
        <dbReference type="EMBL" id="KNX40225.1"/>
    </source>
</evidence>
<feature type="domain" description="EamA" evidence="7">
    <location>
        <begin position="153"/>
        <end position="280"/>
    </location>
</feature>
<evidence type="ECO:0000256" key="1">
    <source>
        <dbReference type="ARBA" id="ARBA00004141"/>
    </source>
</evidence>
<evidence type="ECO:0000256" key="5">
    <source>
        <dbReference type="ARBA" id="ARBA00023136"/>
    </source>
</evidence>
<comment type="subcellular location">
    <subcellularLocation>
        <location evidence="1">Membrane</location>
        <topology evidence="1">Multi-pass membrane protein</topology>
    </subcellularLocation>
</comment>
<keyword evidence="4 6" id="KW-1133">Transmembrane helix</keyword>
<comment type="similarity">
    <text evidence="2">Belongs to the drug/metabolite transporter (DMT) superfamily. 10 TMS drug/metabolite exporter (DME) (TC 2.A.7.3) family.</text>
</comment>
<evidence type="ECO:0000256" key="2">
    <source>
        <dbReference type="ARBA" id="ARBA00009853"/>
    </source>
</evidence>
<reference evidence="9" key="1">
    <citation type="submission" date="2015-07" db="EMBL/GenBank/DDBJ databases">
        <title>Draft Genome Sequence of Roseovarius tolerans EL-164, a producer of N-Acylated Alanine Methyl Esters (NAMEs).</title>
        <authorList>
            <person name="Voget S."/>
            <person name="Bruns H."/>
            <person name="Wagner-Doebler I."/>
            <person name="Schulz S."/>
            <person name="Daniel R."/>
        </authorList>
    </citation>
    <scope>NUCLEOTIDE SEQUENCE [LARGE SCALE GENOMIC DNA]</scope>
    <source>
        <strain evidence="9">EL-164</strain>
    </source>
</reference>
<feature type="transmembrane region" description="Helical" evidence="6">
    <location>
        <begin position="180"/>
        <end position="198"/>
    </location>
</feature>
<dbReference type="OrthoDB" id="7165334at2"/>
<evidence type="ECO:0000256" key="4">
    <source>
        <dbReference type="ARBA" id="ARBA00022989"/>
    </source>
</evidence>
<organism evidence="8 9">
    <name type="scientific">Roseovarius tolerans</name>
    <dbReference type="NCBI Taxonomy" id="74031"/>
    <lineage>
        <taxon>Bacteria</taxon>
        <taxon>Pseudomonadati</taxon>
        <taxon>Pseudomonadota</taxon>
        <taxon>Alphaproteobacteria</taxon>
        <taxon>Rhodobacterales</taxon>
        <taxon>Roseobacteraceae</taxon>
        <taxon>Roseovarius</taxon>
    </lineage>
</organism>
<feature type="transmembrane region" description="Helical" evidence="6">
    <location>
        <begin position="242"/>
        <end position="258"/>
    </location>
</feature>
<keyword evidence="5 6" id="KW-0472">Membrane</keyword>
<comment type="caution">
    <text evidence="8">The sequence shown here is derived from an EMBL/GenBank/DDBJ whole genome shotgun (WGS) entry which is preliminary data.</text>
</comment>
<evidence type="ECO:0000313" key="9">
    <source>
        <dbReference type="Proteomes" id="UP000037046"/>
    </source>
</evidence>
<keyword evidence="9" id="KW-1185">Reference proteome</keyword>
<protein>
    <submittedName>
        <fullName evidence="8">EamA-like transporter family protein</fullName>
    </submittedName>
</protein>